<dbReference type="AlphaFoldDB" id="A0A928HIM3"/>
<evidence type="ECO:0000313" key="3">
    <source>
        <dbReference type="EMBL" id="MBE6421195.1"/>
    </source>
</evidence>
<evidence type="ECO:0000313" key="4">
    <source>
        <dbReference type="Proteomes" id="UP000725649"/>
    </source>
</evidence>
<organism evidence="3 4">
    <name type="scientific">Candidatus Avelusimicrobium gallicola</name>
    <dbReference type="NCBI Taxonomy" id="2562704"/>
    <lineage>
        <taxon>Bacteria</taxon>
        <taxon>Pseudomonadati</taxon>
        <taxon>Elusimicrobiota</taxon>
        <taxon>Elusimicrobia</taxon>
        <taxon>Elusimicrobiales</taxon>
        <taxon>Elusimicrobiaceae</taxon>
        <taxon>Candidatus Avelusimicrobium</taxon>
    </lineage>
</organism>
<gene>
    <name evidence="3" type="ORF">E7027_03565</name>
</gene>
<dbReference type="GO" id="GO:0015627">
    <property type="term" value="C:type II protein secretion system complex"/>
    <property type="evidence" value="ECO:0007669"/>
    <property type="project" value="InterPro"/>
</dbReference>
<protein>
    <submittedName>
        <fullName evidence="3">Prepilin-type N-terminal cleavage/methylation domain-containing protein</fullName>
    </submittedName>
</protein>
<dbReference type="Pfam" id="PF07963">
    <property type="entry name" value="N_methyl"/>
    <property type="match status" value="1"/>
</dbReference>
<dbReference type="EMBL" id="SUVG01000004">
    <property type="protein sequence ID" value="MBE6421195.1"/>
    <property type="molecule type" value="Genomic_DNA"/>
</dbReference>
<dbReference type="InterPro" id="IPR000983">
    <property type="entry name" value="Bac_GSPG_pilin"/>
</dbReference>
<evidence type="ECO:0000256" key="2">
    <source>
        <dbReference type="SAM" id="Phobius"/>
    </source>
</evidence>
<reference evidence="3" key="1">
    <citation type="submission" date="2019-04" db="EMBL/GenBank/DDBJ databases">
        <title>Evolution of Biomass-Degrading Anaerobic Consortia Revealed by Metagenomics.</title>
        <authorList>
            <person name="Peng X."/>
        </authorList>
    </citation>
    <scope>NUCLEOTIDE SEQUENCE</scope>
    <source>
        <strain evidence="3">SIG66</strain>
    </source>
</reference>
<dbReference type="GO" id="GO:0015628">
    <property type="term" value="P:protein secretion by the type II secretion system"/>
    <property type="evidence" value="ECO:0007669"/>
    <property type="project" value="InterPro"/>
</dbReference>
<dbReference type="NCBIfam" id="TIGR02532">
    <property type="entry name" value="IV_pilin_GFxxxE"/>
    <property type="match status" value="1"/>
</dbReference>
<dbReference type="InterPro" id="IPR045584">
    <property type="entry name" value="Pilin-like"/>
</dbReference>
<proteinExistence type="predicted"/>
<dbReference type="Gene3D" id="3.30.700.10">
    <property type="entry name" value="Glycoprotein, Type 4 Pilin"/>
    <property type="match status" value="1"/>
</dbReference>
<name>A0A928HIM3_9BACT</name>
<dbReference type="Proteomes" id="UP000725649">
    <property type="component" value="Unassembled WGS sequence"/>
</dbReference>
<dbReference type="PROSITE" id="PS00409">
    <property type="entry name" value="PROKAR_NTER_METHYL"/>
    <property type="match status" value="1"/>
</dbReference>
<keyword evidence="2" id="KW-0472">Membrane</keyword>
<feature type="transmembrane region" description="Helical" evidence="2">
    <location>
        <begin position="13"/>
        <end position="31"/>
    </location>
</feature>
<accession>A0A928HIM3</accession>
<comment type="caution">
    <text evidence="3">The sequence shown here is derived from an EMBL/GenBank/DDBJ whole genome shotgun (WGS) entry which is preliminary data.</text>
</comment>
<keyword evidence="1" id="KW-0488">Methylation</keyword>
<evidence type="ECO:0000256" key="1">
    <source>
        <dbReference type="ARBA" id="ARBA00022481"/>
    </source>
</evidence>
<sequence length="179" mass="19588">MRESNKGFTLLEVLIVVVIAVSVAAFGVPAYKKSQERNRYLAAQGVLMDLGNAVRTFRQDLKIDCISNDVAVKTFPYSTTAVQLAYSWQKNTQEGDLSSLTTNAAMGAAMFTRKYLAPIPFTSGSTFKGYTFFLCPQTTSSSSYCCGGDSTVVACTRNTSSTNYQWARYHKDGSITQSN</sequence>
<dbReference type="SUPFAM" id="SSF54523">
    <property type="entry name" value="Pili subunits"/>
    <property type="match status" value="1"/>
</dbReference>
<keyword evidence="2" id="KW-0812">Transmembrane</keyword>
<keyword evidence="2" id="KW-1133">Transmembrane helix</keyword>
<dbReference type="PRINTS" id="PR00813">
    <property type="entry name" value="BCTERIALGSPG"/>
</dbReference>
<dbReference type="InterPro" id="IPR012902">
    <property type="entry name" value="N_methyl_site"/>
</dbReference>